<sequence>MTSISAVIVSGFAFVSLREVKVTRNFSSSVRSYYAAESGIEDAVYRFMAGKQISSGEVITTGAATGTIQIASAGPQTIITVPATHADVFRTVKVVLLQNTTGASFFYGVQVGDGGLSMTNNSRVIGNVYSNGNIIGANSATVTGTAIVAGGINSDPSVSWDVATSDQFFATANGNRDIAQSFVSDATEKLTKISVYLGKVGNPTSDIILRIAADNGGKPATNGMASAAISYATVGITPSWINTTFSNPPALVNGSKYWIILDYSSDSATNYWNWRQDPSGGYAGNAAKYTASWSTGNPVWNGLGGDLAFRVWIGGVTTRIESMTIGDSTSGAAHANLFVNTTVRGSLCPNAYCFEENPPRVELPISDGVIQDFRDAAEVRGGTCAPPDCDSSGNLIFSSGTKFLGPKKIAGDLNISNTGTLILSGTVWVTGNVTLTNNCDVKLAPGYNSASGVIIADGDVVVANNCTFAGSGAPGSYIMILSAKDSPSTNVMTISNDSEGVIYYAGKGRLRFSNNAVAKEATAYGINLDNNATIIYESGLANVNFSSGPSGGYSVESWGEVE</sequence>
<dbReference type="Proteomes" id="UP000177362">
    <property type="component" value="Unassembled WGS sequence"/>
</dbReference>
<dbReference type="NCBIfam" id="NF041539">
    <property type="entry name" value="choice_anch_R"/>
    <property type="match status" value="1"/>
</dbReference>
<proteinExistence type="predicted"/>
<accession>A0A1G2KQP5</accession>
<evidence type="ECO:0000313" key="1">
    <source>
        <dbReference type="EMBL" id="OHA01745.1"/>
    </source>
</evidence>
<name>A0A1G2KQP5_9BACT</name>
<dbReference type="AlphaFoldDB" id="A0A1G2KQP5"/>
<dbReference type="EMBL" id="MHQJ01000008">
    <property type="protein sequence ID" value="OHA01745.1"/>
    <property type="molecule type" value="Genomic_DNA"/>
</dbReference>
<protein>
    <submittedName>
        <fullName evidence="1">Uncharacterized protein</fullName>
    </submittedName>
</protein>
<evidence type="ECO:0000313" key="2">
    <source>
        <dbReference type="Proteomes" id="UP000177362"/>
    </source>
</evidence>
<dbReference type="STRING" id="1802271.A3C11_00095"/>
<organism evidence="1 2">
    <name type="scientific">Candidatus Sungbacteria bacterium RIFCSPHIGHO2_02_FULL_49_12</name>
    <dbReference type="NCBI Taxonomy" id="1802271"/>
    <lineage>
        <taxon>Bacteria</taxon>
        <taxon>Candidatus Sungiibacteriota</taxon>
    </lineage>
</organism>
<comment type="caution">
    <text evidence="1">The sequence shown here is derived from an EMBL/GenBank/DDBJ whole genome shotgun (WGS) entry which is preliminary data.</text>
</comment>
<reference evidence="1 2" key="1">
    <citation type="journal article" date="2016" name="Nat. Commun.">
        <title>Thousands of microbial genomes shed light on interconnected biogeochemical processes in an aquifer system.</title>
        <authorList>
            <person name="Anantharaman K."/>
            <person name="Brown C.T."/>
            <person name="Hug L.A."/>
            <person name="Sharon I."/>
            <person name="Castelle C.J."/>
            <person name="Probst A.J."/>
            <person name="Thomas B.C."/>
            <person name="Singh A."/>
            <person name="Wilkins M.J."/>
            <person name="Karaoz U."/>
            <person name="Brodie E.L."/>
            <person name="Williams K.H."/>
            <person name="Hubbard S.S."/>
            <person name="Banfield J.F."/>
        </authorList>
    </citation>
    <scope>NUCLEOTIDE SEQUENCE [LARGE SCALE GENOMIC DNA]</scope>
</reference>
<gene>
    <name evidence="1" type="ORF">A3C11_00095</name>
</gene>